<keyword evidence="6" id="KW-1185">Reference proteome</keyword>
<keyword evidence="3" id="KW-0963">Cytoplasm</keyword>
<sequence length="324" mass="34722">MTATGLIADIGATNARFALVRNGVRNGALENVQVLKCADYATIVDAARAYLAMCGAPDVRAASFAIAGPVTGDHFTMTNHPWDFSIEQTRLALGLDHFTLMNDFKAVALAIPHLHETDRRQIGGTQTPVNESPIAVIGPGTGLGVGSLVWDGQAYRAIPGEGGHVTMPAKTQREFDVFQALHDKYRHISAERVCSGKGLVNIYNALRIIDHRNDLPDRSPEEISAAALDGSCTLCAEALRMMIAFLGSIAGNLALTLGAAGGVYIAGGICAQLGEAFFQSDFRDQFESKGRFQSYLAPIPTYLITHPFIAFIGLQAELKPFLCD</sequence>
<gene>
    <name evidence="3 5" type="primary">glk</name>
    <name evidence="5" type="ordered locus">MICA_603</name>
</gene>
<dbReference type="Pfam" id="PF02685">
    <property type="entry name" value="Glucokinase"/>
    <property type="match status" value="1"/>
</dbReference>
<dbReference type="AlphaFoldDB" id="G2KN07"/>
<dbReference type="RefSeq" id="WP_014102162.1">
    <property type="nucleotide sequence ID" value="NC_016026.1"/>
</dbReference>
<dbReference type="KEGG" id="mai:MICA_603"/>
<dbReference type="GO" id="GO:0005829">
    <property type="term" value="C:cytosol"/>
    <property type="evidence" value="ECO:0007669"/>
    <property type="project" value="TreeGrafter"/>
</dbReference>
<dbReference type="CDD" id="cd24008">
    <property type="entry name" value="ASKHA_NBD_GLK"/>
    <property type="match status" value="1"/>
</dbReference>
<dbReference type="GO" id="GO:0005536">
    <property type="term" value="F:D-glucose binding"/>
    <property type="evidence" value="ECO:0007669"/>
    <property type="project" value="InterPro"/>
</dbReference>
<dbReference type="eggNOG" id="COG0837">
    <property type="taxonomic scope" value="Bacteria"/>
</dbReference>
<dbReference type="HAMAP" id="MF_00524">
    <property type="entry name" value="Glucokinase"/>
    <property type="match status" value="1"/>
</dbReference>
<evidence type="ECO:0000256" key="4">
    <source>
        <dbReference type="RuleBase" id="RU004046"/>
    </source>
</evidence>
<keyword evidence="1 3" id="KW-0808">Transferase</keyword>
<dbReference type="GO" id="GO:0006096">
    <property type="term" value="P:glycolytic process"/>
    <property type="evidence" value="ECO:0007669"/>
    <property type="project" value="UniProtKB-UniRule"/>
</dbReference>
<evidence type="ECO:0000313" key="5">
    <source>
        <dbReference type="EMBL" id="AEP08939.1"/>
    </source>
</evidence>
<dbReference type="Gene3D" id="3.30.420.40">
    <property type="match status" value="1"/>
</dbReference>
<keyword evidence="3" id="KW-0067">ATP-binding</keyword>
<keyword evidence="2 3" id="KW-0418">Kinase</keyword>
<dbReference type="STRING" id="856793.MICA_603"/>
<dbReference type="InterPro" id="IPR050201">
    <property type="entry name" value="Bacterial_glucokinase"/>
</dbReference>
<evidence type="ECO:0000256" key="2">
    <source>
        <dbReference type="ARBA" id="ARBA00022777"/>
    </source>
</evidence>
<dbReference type="EC" id="2.7.1.2" evidence="3"/>
<dbReference type="GO" id="GO:0005524">
    <property type="term" value="F:ATP binding"/>
    <property type="evidence" value="ECO:0007669"/>
    <property type="project" value="UniProtKB-UniRule"/>
</dbReference>
<keyword evidence="3" id="KW-0547">Nucleotide-binding</keyword>
<dbReference type="HOGENOM" id="CLU_042582_1_0_5"/>
<evidence type="ECO:0000256" key="1">
    <source>
        <dbReference type="ARBA" id="ARBA00022679"/>
    </source>
</evidence>
<reference evidence="5 6" key="1">
    <citation type="journal article" date="2011" name="BMC Genomics">
        <title>Genomic insights into an obligate epibiotic bacterial predator: Micavibrio aeruginosavorus ARL-13.</title>
        <authorList>
            <person name="Wang Z."/>
            <person name="Kadouri D."/>
            <person name="Wu M."/>
        </authorList>
    </citation>
    <scope>NUCLEOTIDE SEQUENCE [LARGE SCALE GENOMIC DNA]</scope>
    <source>
        <strain evidence="5 6">ARL-13</strain>
    </source>
</reference>
<name>G2KN07_MICAA</name>
<dbReference type="SUPFAM" id="SSF53067">
    <property type="entry name" value="Actin-like ATPase domain"/>
    <property type="match status" value="1"/>
</dbReference>
<comment type="similarity">
    <text evidence="3 4">Belongs to the bacterial glucokinase family.</text>
</comment>
<dbReference type="OrthoDB" id="9800595at2"/>
<comment type="catalytic activity">
    <reaction evidence="3">
        <text>D-glucose + ATP = D-glucose 6-phosphate + ADP + H(+)</text>
        <dbReference type="Rhea" id="RHEA:17825"/>
        <dbReference type="ChEBI" id="CHEBI:4167"/>
        <dbReference type="ChEBI" id="CHEBI:15378"/>
        <dbReference type="ChEBI" id="CHEBI:30616"/>
        <dbReference type="ChEBI" id="CHEBI:61548"/>
        <dbReference type="ChEBI" id="CHEBI:456216"/>
        <dbReference type="EC" id="2.7.1.2"/>
    </reaction>
</comment>
<evidence type="ECO:0000313" key="6">
    <source>
        <dbReference type="Proteomes" id="UP000009286"/>
    </source>
</evidence>
<dbReference type="Gene3D" id="3.40.367.20">
    <property type="match status" value="1"/>
</dbReference>
<keyword evidence="3" id="KW-0324">Glycolysis</keyword>
<dbReference type="GO" id="GO:0004340">
    <property type="term" value="F:glucokinase activity"/>
    <property type="evidence" value="ECO:0007669"/>
    <property type="project" value="UniProtKB-UniRule"/>
</dbReference>
<organism evidence="5 6">
    <name type="scientific">Micavibrio aeruginosavorus (strain ARL-13)</name>
    <dbReference type="NCBI Taxonomy" id="856793"/>
    <lineage>
        <taxon>Bacteria</taxon>
        <taxon>Pseudomonadati</taxon>
        <taxon>Bdellovibrionota</taxon>
        <taxon>Bdellovibrionia</taxon>
        <taxon>Bdellovibrionales</taxon>
        <taxon>Pseudobdellovibrionaceae</taxon>
        <taxon>Micavibrio</taxon>
    </lineage>
</organism>
<comment type="caution">
    <text evidence="3">Lacks conserved residue(s) required for the propagation of feature annotation.</text>
</comment>
<dbReference type="PANTHER" id="PTHR47690:SF1">
    <property type="entry name" value="GLUCOKINASE"/>
    <property type="match status" value="1"/>
</dbReference>
<proteinExistence type="inferred from homology"/>
<dbReference type="Proteomes" id="UP000009286">
    <property type="component" value="Chromosome"/>
</dbReference>
<dbReference type="InterPro" id="IPR003836">
    <property type="entry name" value="Glucokinase"/>
</dbReference>
<dbReference type="InterPro" id="IPR043129">
    <property type="entry name" value="ATPase_NBD"/>
</dbReference>
<dbReference type="NCBIfam" id="TIGR00749">
    <property type="entry name" value="glk"/>
    <property type="match status" value="1"/>
</dbReference>
<dbReference type="PANTHER" id="PTHR47690">
    <property type="entry name" value="GLUCOKINASE"/>
    <property type="match status" value="1"/>
</dbReference>
<evidence type="ECO:0000256" key="3">
    <source>
        <dbReference type="HAMAP-Rule" id="MF_00524"/>
    </source>
</evidence>
<comment type="subcellular location">
    <subcellularLocation>
        <location evidence="3">Cytoplasm</location>
    </subcellularLocation>
</comment>
<dbReference type="EMBL" id="CP002382">
    <property type="protein sequence ID" value="AEP08939.1"/>
    <property type="molecule type" value="Genomic_DNA"/>
</dbReference>
<accession>G2KN07</accession>
<protein>
    <recommendedName>
        <fullName evidence="3">Glucokinase</fullName>
        <ecNumber evidence="3">2.7.1.2</ecNumber>
    </recommendedName>
    <alternativeName>
        <fullName evidence="3">Glucose kinase</fullName>
    </alternativeName>
</protein>